<comment type="subcellular location">
    <subcellularLocation>
        <location evidence="1">Secreted</location>
    </subcellularLocation>
</comment>
<dbReference type="HOGENOM" id="CLU_2440560_0_0_1"/>
<feature type="domain" description="CFEM" evidence="6">
    <location>
        <begin position="1"/>
        <end position="90"/>
    </location>
</feature>
<sequence>MRATLFAAAALAAVASASVVPRDGPTPCMVDCAQNSFNSGFCSNGFTDLHCICHNSDFFSTTYRCVSDQCGGQSQVDAAQAIFSSLCQNQ</sequence>
<dbReference type="OrthoDB" id="4505683at2759"/>
<keyword evidence="4" id="KW-1015">Disulfide bond</keyword>
<reference evidence="8" key="1">
    <citation type="journal article" date="2014" name="Proc. Natl. Acad. Sci. U.S.A.">
        <title>Extensive sampling of basidiomycete genomes demonstrates inadequacy of the white-rot/brown-rot paradigm for wood decay fungi.</title>
        <authorList>
            <person name="Riley R."/>
            <person name="Salamov A.A."/>
            <person name="Brown D.W."/>
            <person name="Nagy L.G."/>
            <person name="Floudas D."/>
            <person name="Held B.W."/>
            <person name="Levasseur A."/>
            <person name="Lombard V."/>
            <person name="Morin E."/>
            <person name="Otillar R."/>
            <person name="Lindquist E.A."/>
            <person name="Sun H."/>
            <person name="LaButti K.M."/>
            <person name="Schmutz J."/>
            <person name="Jabbour D."/>
            <person name="Luo H."/>
            <person name="Baker S.E."/>
            <person name="Pisabarro A.G."/>
            <person name="Walton J.D."/>
            <person name="Blanchette R.A."/>
            <person name="Henrissat B."/>
            <person name="Martin F."/>
            <person name="Cullen D."/>
            <person name="Hibbett D.S."/>
            <person name="Grigoriev I.V."/>
        </authorList>
    </citation>
    <scope>NUCLEOTIDE SEQUENCE [LARGE SCALE GENOMIC DNA]</scope>
    <source>
        <strain evidence="8">FD-172 SS1</strain>
    </source>
</reference>
<evidence type="ECO:0000256" key="4">
    <source>
        <dbReference type="ARBA" id="ARBA00023157"/>
    </source>
</evidence>
<accession>A0A067M9A2</accession>
<keyword evidence="8" id="KW-1185">Reference proteome</keyword>
<name>A0A067M9A2_BOTB1</name>
<dbReference type="InParanoid" id="A0A067M9A2"/>
<organism evidence="7 8">
    <name type="scientific">Botryobasidium botryosum (strain FD-172 SS1)</name>
    <dbReference type="NCBI Taxonomy" id="930990"/>
    <lineage>
        <taxon>Eukaryota</taxon>
        <taxon>Fungi</taxon>
        <taxon>Dikarya</taxon>
        <taxon>Basidiomycota</taxon>
        <taxon>Agaricomycotina</taxon>
        <taxon>Agaricomycetes</taxon>
        <taxon>Cantharellales</taxon>
        <taxon>Botryobasidiaceae</taxon>
        <taxon>Botryobasidium</taxon>
    </lineage>
</organism>
<feature type="chain" id="PRO_5001644490" description="CFEM domain-containing protein" evidence="5">
    <location>
        <begin position="18"/>
        <end position="90"/>
    </location>
</feature>
<evidence type="ECO:0000313" key="7">
    <source>
        <dbReference type="EMBL" id="KDQ11280.1"/>
    </source>
</evidence>
<dbReference type="Pfam" id="PF05730">
    <property type="entry name" value="CFEM"/>
    <property type="match status" value="1"/>
</dbReference>
<evidence type="ECO:0000256" key="5">
    <source>
        <dbReference type="SAM" id="SignalP"/>
    </source>
</evidence>
<feature type="signal peptide" evidence="5">
    <location>
        <begin position="1"/>
        <end position="17"/>
    </location>
</feature>
<proteinExistence type="predicted"/>
<evidence type="ECO:0000259" key="6">
    <source>
        <dbReference type="PROSITE" id="PS52012"/>
    </source>
</evidence>
<dbReference type="AlphaFoldDB" id="A0A067M9A2"/>
<dbReference type="GO" id="GO:0005576">
    <property type="term" value="C:extracellular region"/>
    <property type="evidence" value="ECO:0007669"/>
    <property type="project" value="UniProtKB-SubCell"/>
</dbReference>
<keyword evidence="3 5" id="KW-0732">Signal</keyword>
<gene>
    <name evidence="7" type="ORF">BOTBODRAFT_68163</name>
</gene>
<evidence type="ECO:0000256" key="2">
    <source>
        <dbReference type="ARBA" id="ARBA00022525"/>
    </source>
</evidence>
<evidence type="ECO:0000313" key="8">
    <source>
        <dbReference type="Proteomes" id="UP000027195"/>
    </source>
</evidence>
<protein>
    <recommendedName>
        <fullName evidence="6">CFEM domain-containing protein</fullName>
    </recommendedName>
</protein>
<dbReference type="EMBL" id="KL198060">
    <property type="protein sequence ID" value="KDQ11280.1"/>
    <property type="molecule type" value="Genomic_DNA"/>
</dbReference>
<dbReference type="InterPro" id="IPR008427">
    <property type="entry name" value="Extracellular_membr_CFEM_dom"/>
</dbReference>
<evidence type="ECO:0000256" key="1">
    <source>
        <dbReference type="ARBA" id="ARBA00004613"/>
    </source>
</evidence>
<dbReference type="Proteomes" id="UP000027195">
    <property type="component" value="Unassembled WGS sequence"/>
</dbReference>
<dbReference type="PROSITE" id="PS52012">
    <property type="entry name" value="CFEM"/>
    <property type="match status" value="1"/>
</dbReference>
<evidence type="ECO:0000256" key="3">
    <source>
        <dbReference type="ARBA" id="ARBA00022729"/>
    </source>
</evidence>
<keyword evidence="2" id="KW-0964">Secreted</keyword>